<evidence type="ECO:0000313" key="2">
    <source>
        <dbReference type="Proteomes" id="UP001460270"/>
    </source>
</evidence>
<reference evidence="2" key="1">
    <citation type="submission" date="2024-04" db="EMBL/GenBank/DDBJ databases">
        <title>Salinicola lusitanus LLJ914,a marine bacterium isolated from the Okinawa Trough.</title>
        <authorList>
            <person name="Li J."/>
        </authorList>
    </citation>
    <scope>NUCLEOTIDE SEQUENCE [LARGE SCALE GENOMIC DNA]</scope>
</reference>
<dbReference type="EMBL" id="JBBPFD010000006">
    <property type="protein sequence ID" value="KAK7922624.1"/>
    <property type="molecule type" value="Genomic_DNA"/>
</dbReference>
<sequence>MPKPDPVRSQKLSRVGPGQYLDGRPRRNLRIPRKWRVKIRGRGYMILAATSHVMSPGVHLDLTVSVSRVHLTWTDCDVFSRVHLDLIVMCLQSSPGPDCECSQSSPGPDCDVPVHLDLSDVQFTWSVIFSRVHLDLTVMCLQSSPGPDCDVSPEFTWT</sequence>
<evidence type="ECO:0000313" key="1">
    <source>
        <dbReference type="EMBL" id="KAK7922624.1"/>
    </source>
</evidence>
<protein>
    <submittedName>
        <fullName evidence="1">Uncharacterized protein</fullName>
    </submittedName>
</protein>
<proteinExistence type="predicted"/>
<dbReference type="Proteomes" id="UP001460270">
    <property type="component" value="Unassembled WGS sequence"/>
</dbReference>
<name>A0AAW0PBT0_9GOBI</name>
<comment type="caution">
    <text evidence="1">The sequence shown here is derived from an EMBL/GenBank/DDBJ whole genome shotgun (WGS) entry which is preliminary data.</text>
</comment>
<accession>A0AAW0PBT0</accession>
<dbReference type="AlphaFoldDB" id="A0AAW0PBT0"/>
<gene>
    <name evidence="1" type="ORF">WMY93_009526</name>
</gene>
<organism evidence="1 2">
    <name type="scientific">Mugilogobius chulae</name>
    <name type="common">yellowstripe goby</name>
    <dbReference type="NCBI Taxonomy" id="88201"/>
    <lineage>
        <taxon>Eukaryota</taxon>
        <taxon>Metazoa</taxon>
        <taxon>Chordata</taxon>
        <taxon>Craniata</taxon>
        <taxon>Vertebrata</taxon>
        <taxon>Euteleostomi</taxon>
        <taxon>Actinopterygii</taxon>
        <taxon>Neopterygii</taxon>
        <taxon>Teleostei</taxon>
        <taxon>Neoteleostei</taxon>
        <taxon>Acanthomorphata</taxon>
        <taxon>Gobiaria</taxon>
        <taxon>Gobiiformes</taxon>
        <taxon>Gobioidei</taxon>
        <taxon>Gobiidae</taxon>
        <taxon>Gobionellinae</taxon>
        <taxon>Mugilogobius</taxon>
    </lineage>
</organism>
<keyword evidence="2" id="KW-1185">Reference proteome</keyword>